<dbReference type="Pfam" id="PF01613">
    <property type="entry name" value="Flavin_Reduct"/>
    <property type="match status" value="1"/>
</dbReference>
<comment type="similarity">
    <text evidence="3">Belongs to the flavoredoxin family.</text>
</comment>
<keyword evidence="6" id="KW-1185">Reference proteome</keyword>
<dbReference type="GO" id="GO:0016646">
    <property type="term" value="F:oxidoreductase activity, acting on the CH-NH group of donors, NAD or NADP as acceptor"/>
    <property type="evidence" value="ECO:0007669"/>
    <property type="project" value="UniProtKB-ARBA"/>
</dbReference>
<comment type="caution">
    <text evidence="5">The sequence shown here is derived from an EMBL/GenBank/DDBJ whole genome shotgun (WGS) entry which is preliminary data.</text>
</comment>
<feature type="domain" description="Flavin reductase like" evidence="4">
    <location>
        <begin position="13"/>
        <end position="163"/>
    </location>
</feature>
<evidence type="ECO:0000256" key="3">
    <source>
        <dbReference type="ARBA" id="ARBA00038054"/>
    </source>
</evidence>
<evidence type="ECO:0000256" key="1">
    <source>
        <dbReference type="ARBA" id="ARBA00001917"/>
    </source>
</evidence>
<reference evidence="5 6" key="1">
    <citation type="submission" date="2018-05" db="EMBL/GenBank/DDBJ databases">
        <title>Genomic Encyclopedia of Type Strains, Phase IV (KMG-IV): sequencing the most valuable type-strain genomes for metagenomic binning, comparative biology and taxonomic classification.</title>
        <authorList>
            <person name="Goeker M."/>
        </authorList>
    </citation>
    <scope>NUCLEOTIDE SEQUENCE [LARGE SCALE GENOMIC DNA]</scope>
    <source>
        <strain evidence="5 6">DSM 23606</strain>
    </source>
</reference>
<dbReference type="EMBL" id="QGTJ01000003">
    <property type="protein sequence ID" value="PWV63161.1"/>
    <property type="molecule type" value="Genomic_DNA"/>
</dbReference>
<dbReference type="InterPro" id="IPR052174">
    <property type="entry name" value="Flavoredoxin"/>
</dbReference>
<keyword evidence="2" id="KW-0285">Flavoprotein</keyword>
<dbReference type="OrthoDB" id="9792436at2"/>
<name>A0A317MWH1_9GAMM</name>
<organism evidence="5 6">
    <name type="scientific">Plasticicumulans acidivorans</name>
    <dbReference type="NCBI Taxonomy" id="886464"/>
    <lineage>
        <taxon>Bacteria</taxon>
        <taxon>Pseudomonadati</taxon>
        <taxon>Pseudomonadota</taxon>
        <taxon>Gammaproteobacteria</taxon>
        <taxon>Candidatus Competibacteraceae</taxon>
        <taxon>Plasticicumulans</taxon>
    </lineage>
</organism>
<proteinExistence type="inferred from homology"/>
<dbReference type="GO" id="GO:0010181">
    <property type="term" value="F:FMN binding"/>
    <property type="evidence" value="ECO:0007669"/>
    <property type="project" value="InterPro"/>
</dbReference>
<dbReference type="InterPro" id="IPR012349">
    <property type="entry name" value="Split_barrel_FMN-bd"/>
</dbReference>
<evidence type="ECO:0000256" key="2">
    <source>
        <dbReference type="ARBA" id="ARBA00022630"/>
    </source>
</evidence>
<accession>A0A317MWH1</accession>
<gene>
    <name evidence="5" type="ORF">C7443_10386</name>
</gene>
<dbReference type="RefSeq" id="WP_110018025.1">
    <property type="nucleotide sequence ID" value="NZ_QGTJ01000003.1"/>
</dbReference>
<evidence type="ECO:0000313" key="5">
    <source>
        <dbReference type="EMBL" id="PWV63161.1"/>
    </source>
</evidence>
<evidence type="ECO:0000313" key="6">
    <source>
        <dbReference type="Proteomes" id="UP000246569"/>
    </source>
</evidence>
<sequence>MQTLDLSKAFQWLEPGPVVLLTTADRGRANVMTLSWHMVVDFVPQIACVVSAGDYSFAALRRSGECVIAVPGVDLAETVVDIGNCSGQDIDKFARFGLTPLPAAEVGAPLIAECLAQIECRVIDDRLVEPYNLFILEGVHAWIDEARSERRTLHAVGNGTFRVDGETLDLRARMTKWPDML</sequence>
<dbReference type="PANTHER" id="PTHR43567:SF1">
    <property type="entry name" value="FLAVOREDOXIN"/>
    <property type="match status" value="1"/>
</dbReference>
<dbReference type="AlphaFoldDB" id="A0A317MWH1"/>
<protein>
    <submittedName>
        <fullName evidence="5">Flavin reductase (DIM6/NTAB) family NADH-FMN oxidoreductase RutF</fullName>
    </submittedName>
</protein>
<dbReference type="SUPFAM" id="SSF50475">
    <property type="entry name" value="FMN-binding split barrel"/>
    <property type="match status" value="1"/>
</dbReference>
<dbReference type="Proteomes" id="UP000246569">
    <property type="component" value="Unassembled WGS sequence"/>
</dbReference>
<comment type="cofactor">
    <cofactor evidence="1">
        <name>FMN</name>
        <dbReference type="ChEBI" id="CHEBI:58210"/>
    </cofactor>
</comment>
<evidence type="ECO:0000259" key="4">
    <source>
        <dbReference type="SMART" id="SM00903"/>
    </source>
</evidence>
<dbReference type="PANTHER" id="PTHR43567">
    <property type="entry name" value="FLAVOREDOXIN-RELATED-RELATED"/>
    <property type="match status" value="1"/>
</dbReference>
<dbReference type="InterPro" id="IPR002563">
    <property type="entry name" value="Flavin_Rdtase-like_dom"/>
</dbReference>
<dbReference type="SMART" id="SM00903">
    <property type="entry name" value="Flavin_Reduct"/>
    <property type="match status" value="1"/>
</dbReference>
<dbReference type="Gene3D" id="2.30.110.10">
    <property type="entry name" value="Electron Transport, Fmn-binding Protein, Chain A"/>
    <property type="match status" value="1"/>
</dbReference>